<proteinExistence type="predicted"/>
<keyword evidence="1" id="KW-1133">Transmembrane helix</keyword>
<evidence type="ECO:0000313" key="2">
    <source>
        <dbReference type="EMBL" id="KRO26354.1"/>
    </source>
</evidence>
<keyword evidence="1" id="KW-0812">Transmembrane</keyword>
<feature type="transmembrane region" description="Helical" evidence="1">
    <location>
        <begin position="293"/>
        <end position="316"/>
    </location>
</feature>
<evidence type="ECO:0000313" key="3">
    <source>
        <dbReference type="Proteomes" id="UP000050920"/>
    </source>
</evidence>
<sequence length="357" mass="41020">MTNKQVRHLWWSQTRSWLVWLLVLIPVIGLMTAVQTTQLQRTLVVNMTATEVQQQRADFKKHPNDYKINGQRVSLTRYNVAQNQFFHKNQYQPHDYAGTPDKSGNWGYYLLALIGGLLFAFWGRRSHYYEFLLGLGARRRQIWRSQLAQGGALLAAVAVAQLIHWGWIITVIAPKYQQYRDLNGIIGNAVASVMASGAILALSWLIGQFIKQFWFAALLSFVIWRGTVEIFTDPATGDMLLHQQYLLETWWQAHYWLTSGLILLVMLGLLWLGARLFTTWTAEEQPASHQSGLARLLWFVSIVIGFGTMIGDNIIIEISNSSFSLTNQLWGMLLVLIVMLAWQLWWSQRRSREVAHG</sequence>
<dbReference type="AlphaFoldDB" id="A0A0R2NND7"/>
<dbReference type="EMBL" id="AYGX02000137">
    <property type="protein sequence ID" value="KRO26354.1"/>
    <property type="molecule type" value="Genomic_DNA"/>
</dbReference>
<comment type="caution">
    <text evidence="2">The sequence shown here is derived from an EMBL/GenBank/DDBJ whole genome shotgun (WGS) entry which is preliminary data.</text>
</comment>
<name>A0A0R2NND7_9LACO</name>
<feature type="transmembrane region" description="Helical" evidence="1">
    <location>
        <begin position="17"/>
        <end position="34"/>
    </location>
</feature>
<keyword evidence="1" id="KW-0472">Membrane</keyword>
<gene>
    <name evidence="2" type="ORF">DY78_GL001048</name>
</gene>
<feature type="transmembrane region" description="Helical" evidence="1">
    <location>
        <begin position="328"/>
        <end position="346"/>
    </location>
</feature>
<dbReference type="RefSeq" id="WP_024626383.1">
    <property type="nucleotide sequence ID" value="NZ_AYGX02000137.1"/>
</dbReference>
<feature type="transmembrane region" description="Helical" evidence="1">
    <location>
        <begin position="106"/>
        <end position="123"/>
    </location>
</feature>
<feature type="transmembrane region" description="Helical" evidence="1">
    <location>
        <begin position="147"/>
        <end position="173"/>
    </location>
</feature>
<feature type="transmembrane region" description="Helical" evidence="1">
    <location>
        <begin position="213"/>
        <end position="232"/>
    </location>
</feature>
<feature type="transmembrane region" description="Helical" evidence="1">
    <location>
        <begin position="252"/>
        <end position="272"/>
    </location>
</feature>
<reference evidence="2 3" key="1">
    <citation type="journal article" date="2015" name="Genome Announc.">
        <title>Expanding the biotechnology potential of lactobacilli through comparative genomics of 213 strains and associated genera.</title>
        <authorList>
            <person name="Sun Z."/>
            <person name="Harris H.M."/>
            <person name="McCann A."/>
            <person name="Guo C."/>
            <person name="Argimon S."/>
            <person name="Zhang W."/>
            <person name="Yang X."/>
            <person name="Jeffery I.B."/>
            <person name="Cooney J.C."/>
            <person name="Kagawa T.F."/>
            <person name="Liu W."/>
            <person name="Song Y."/>
            <person name="Salvetti E."/>
            <person name="Wrobel A."/>
            <person name="Rasinkangas P."/>
            <person name="Parkhill J."/>
            <person name="Rea M.C."/>
            <person name="O'Sullivan O."/>
            <person name="Ritari J."/>
            <person name="Douillard F.P."/>
            <person name="Paul Ross R."/>
            <person name="Yang R."/>
            <person name="Briner A.E."/>
            <person name="Felis G.E."/>
            <person name="de Vos W.M."/>
            <person name="Barrangou R."/>
            <person name="Klaenhammer T.R."/>
            <person name="Caufield P.W."/>
            <person name="Cui Y."/>
            <person name="Zhang H."/>
            <person name="O'Toole P.W."/>
        </authorList>
    </citation>
    <scope>NUCLEOTIDE SEQUENCE [LARGE SCALE GENOMIC DNA]</scope>
    <source>
        <strain evidence="2 3">DSM 21115</strain>
    </source>
</reference>
<keyword evidence="3" id="KW-1185">Reference proteome</keyword>
<dbReference type="Proteomes" id="UP000050920">
    <property type="component" value="Unassembled WGS sequence"/>
</dbReference>
<organism evidence="2 3">
    <name type="scientific">Lactiplantibacillus fabifermentans DSM 21115</name>
    <dbReference type="NCBI Taxonomy" id="1413187"/>
    <lineage>
        <taxon>Bacteria</taxon>
        <taxon>Bacillati</taxon>
        <taxon>Bacillota</taxon>
        <taxon>Bacilli</taxon>
        <taxon>Lactobacillales</taxon>
        <taxon>Lactobacillaceae</taxon>
        <taxon>Lactiplantibacillus</taxon>
    </lineage>
</organism>
<evidence type="ECO:0000256" key="1">
    <source>
        <dbReference type="SAM" id="Phobius"/>
    </source>
</evidence>
<protein>
    <submittedName>
        <fullName evidence="2">ABC transporter permease</fullName>
    </submittedName>
</protein>
<accession>A0A0R2NND7</accession>
<feature type="transmembrane region" description="Helical" evidence="1">
    <location>
        <begin position="185"/>
        <end position="206"/>
    </location>
</feature>